<feature type="transmembrane region" description="Helical" evidence="1">
    <location>
        <begin position="349"/>
        <end position="372"/>
    </location>
</feature>
<dbReference type="Proteomes" id="UP001203004">
    <property type="component" value="Unassembled WGS sequence"/>
</dbReference>
<gene>
    <name evidence="2" type="ORF">M3N64_01830</name>
</gene>
<feature type="transmembrane region" description="Helical" evidence="1">
    <location>
        <begin position="165"/>
        <end position="183"/>
    </location>
</feature>
<feature type="transmembrane region" description="Helical" evidence="1">
    <location>
        <begin position="132"/>
        <end position="153"/>
    </location>
</feature>
<keyword evidence="1" id="KW-0812">Transmembrane</keyword>
<dbReference type="PIRSF" id="PIRSF037259">
    <property type="entry name" value="EcsB_ABC"/>
    <property type="match status" value="1"/>
</dbReference>
<reference evidence="2 3" key="1">
    <citation type="submission" date="2022-05" db="EMBL/GenBank/DDBJ databases">
        <title>Sporolactobacillus sp nov CPB3-1, isolated from tree bark (Mangifera indica L.).</title>
        <authorList>
            <person name="Phuengjayaem S."/>
            <person name="Tanasupawat S."/>
        </authorList>
    </citation>
    <scope>NUCLEOTIDE SEQUENCE [LARGE SCALE GENOMIC DNA]</scope>
    <source>
        <strain evidence="2 3">CPB3-1</strain>
    </source>
</reference>
<organism evidence="2 3">
    <name type="scientific">Sporolactobacillus mangiferae</name>
    <dbReference type="NCBI Taxonomy" id="2940498"/>
    <lineage>
        <taxon>Bacteria</taxon>
        <taxon>Bacillati</taxon>
        <taxon>Bacillota</taxon>
        <taxon>Bacilli</taxon>
        <taxon>Bacillales</taxon>
        <taxon>Sporolactobacillaceae</taxon>
        <taxon>Sporolactobacillus</taxon>
    </lineage>
</organism>
<proteinExistence type="predicted"/>
<name>A0ABT0M748_9BACL</name>
<keyword evidence="3" id="KW-1185">Reference proteome</keyword>
<feature type="transmembrane region" description="Helical" evidence="1">
    <location>
        <begin position="307"/>
        <end position="328"/>
    </location>
</feature>
<dbReference type="Pfam" id="PF05975">
    <property type="entry name" value="EcsB"/>
    <property type="match status" value="1"/>
</dbReference>
<feature type="transmembrane region" description="Helical" evidence="1">
    <location>
        <begin position="58"/>
        <end position="77"/>
    </location>
</feature>
<feature type="transmembrane region" description="Helical" evidence="1">
    <location>
        <begin position="189"/>
        <end position="206"/>
    </location>
</feature>
<evidence type="ECO:0000313" key="3">
    <source>
        <dbReference type="Proteomes" id="UP001203004"/>
    </source>
</evidence>
<keyword evidence="1" id="KW-1133">Transmembrane helix</keyword>
<accession>A0ABT0M748</accession>
<dbReference type="InterPro" id="IPR010288">
    <property type="entry name" value="EcsB_ABC"/>
</dbReference>
<feature type="transmembrane region" description="Helical" evidence="1">
    <location>
        <begin position="21"/>
        <end position="46"/>
    </location>
</feature>
<dbReference type="RefSeq" id="WP_249096462.1">
    <property type="nucleotide sequence ID" value="NZ_JAMAST010000001.1"/>
</dbReference>
<dbReference type="EMBL" id="JAMAST010000001">
    <property type="protein sequence ID" value="MCL1630693.1"/>
    <property type="molecule type" value="Genomic_DNA"/>
</dbReference>
<evidence type="ECO:0000256" key="1">
    <source>
        <dbReference type="SAM" id="Phobius"/>
    </source>
</evidence>
<evidence type="ECO:0000313" key="2">
    <source>
        <dbReference type="EMBL" id="MCL1630693.1"/>
    </source>
</evidence>
<keyword evidence="1" id="KW-0472">Membrane</keyword>
<protein>
    <submittedName>
        <fullName evidence="2">ABC transporter permease</fullName>
    </submittedName>
</protein>
<feature type="transmembrane region" description="Helical" evidence="1">
    <location>
        <begin position="105"/>
        <end position="126"/>
    </location>
</feature>
<comment type="caution">
    <text evidence="2">The sequence shown here is derived from an EMBL/GenBank/DDBJ whole genome shotgun (WGS) entry which is preliminary data.</text>
</comment>
<feature type="transmembrane region" description="Helical" evidence="1">
    <location>
        <begin position="378"/>
        <end position="397"/>
    </location>
</feature>
<sequence>MAELSRLWSKRCRENMQMQLRYWNLIGRNSGLMFFIYAMILIGGFYYKKWLDSLPGDFPAILIVSLLVAAVCVHAPIRTFIQRADLVFLLPVEEEMGDYFRKSRVYSFGIQSVWLIGIWVISAPLYFHYERYSIGAFFINTVVLFAVKAWMIDCSWQEQLIRETLPFRFLRSALSFCLIYFVLSRQPVYVVLTCAAVMFLVSAFLYHRQTRGSRLHWPRLLDSEMRQSLTFLRFANLFTDVPRLQRNVRPRFIFSRLFPIRHFNEREVFLQIFVKTFLRADDYLGMYVRLTFIGMLLGYLLNLGAFSVFLVISIVYVTGLQLLPIWHYPFPQALAGLYPIEEMLKRQPFVRMVAGLLIMQSVILSAVAGIGARSFADFLFFLAGGLAVSLLFSLAYAKKWLQQNA</sequence>